<feature type="non-terminal residue" evidence="2">
    <location>
        <position position="1"/>
    </location>
</feature>
<dbReference type="Proteomes" id="UP000230790">
    <property type="component" value="Unassembled WGS sequence"/>
</dbReference>
<dbReference type="EMBL" id="PGTN01000554">
    <property type="protein sequence ID" value="PJF46005.1"/>
    <property type="molecule type" value="Genomic_DNA"/>
</dbReference>
<dbReference type="AlphaFoldDB" id="A0A2M8Q887"/>
<accession>A0A2M8Q887</accession>
<name>A0A2M8Q887_9CHLR</name>
<proteinExistence type="predicted"/>
<feature type="region of interest" description="Disordered" evidence="1">
    <location>
        <begin position="48"/>
        <end position="69"/>
    </location>
</feature>
<protein>
    <submittedName>
        <fullName evidence="2">Uncharacterized protein</fullName>
    </submittedName>
</protein>
<gene>
    <name evidence="2" type="ORF">CUN48_16000</name>
</gene>
<evidence type="ECO:0000256" key="1">
    <source>
        <dbReference type="SAM" id="MobiDB-lite"/>
    </source>
</evidence>
<evidence type="ECO:0000313" key="2">
    <source>
        <dbReference type="EMBL" id="PJF46005.1"/>
    </source>
</evidence>
<sequence>YPYLIQSQHRTGNAHHYADGSRTTLLVTRNGLRLHTAPLAPLEALSASGDAVPSSLPASLPAPSLLPHG</sequence>
<organism evidence="2 3">
    <name type="scientific">Candidatus Thermofonsia Clade 3 bacterium</name>
    <dbReference type="NCBI Taxonomy" id="2364212"/>
    <lineage>
        <taxon>Bacteria</taxon>
        <taxon>Bacillati</taxon>
        <taxon>Chloroflexota</taxon>
        <taxon>Candidatus Thermofontia</taxon>
        <taxon>Candidatus Thermofonsia Clade 3</taxon>
    </lineage>
</organism>
<evidence type="ECO:0000313" key="3">
    <source>
        <dbReference type="Proteomes" id="UP000230790"/>
    </source>
</evidence>
<reference evidence="2 3" key="1">
    <citation type="submission" date="2017-11" db="EMBL/GenBank/DDBJ databases">
        <title>Evolution of Phototrophy in the Chloroflexi Phylum Driven by Horizontal Gene Transfer.</title>
        <authorList>
            <person name="Ward L.M."/>
            <person name="Hemp J."/>
            <person name="Shih P.M."/>
            <person name="Mcglynn S.E."/>
            <person name="Fischer W."/>
        </authorList>
    </citation>
    <scope>NUCLEOTIDE SEQUENCE [LARGE SCALE GENOMIC DNA]</scope>
    <source>
        <strain evidence="2">JP3_7</strain>
    </source>
</reference>
<comment type="caution">
    <text evidence="2">The sequence shown here is derived from an EMBL/GenBank/DDBJ whole genome shotgun (WGS) entry which is preliminary data.</text>
</comment>